<organism evidence="3 4">
    <name type="scientific">Vitrella brassicaformis (strain CCMP3155)</name>
    <dbReference type="NCBI Taxonomy" id="1169540"/>
    <lineage>
        <taxon>Eukaryota</taxon>
        <taxon>Sar</taxon>
        <taxon>Alveolata</taxon>
        <taxon>Colpodellida</taxon>
        <taxon>Vitrellaceae</taxon>
        <taxon>Vitrella</taxon>
    </lineage>
</organism>
<name>A0A0G4F4E0_VITBC</name>
<feature type="region of interest" description="Disordered" evidence="1">
    <location>
        <begin position="36"/>
        <end position="59"/>
    </location>
</feature>
<sequence length="418" mass="46785">MMLSWLRASLQVVLVVCLSHRHVCVWAASREGHEQRAPQQQLSSVVKHRHGGFRSPLKRTSPDEPRLHVVMVATLDGDTDVHTHWAFVCRNSFATAAANSIALEVIGSDDIDCEARGINRTAGNVKILLPQSYLQGLPDDDLILMADAWDVWFQFNETQIKELYATAVNSSGLIVSTETLCAPKQLQQQTDVCRLMPPNPRETRSVAISHDGNLTSMLSSLAESPFGNRFINAGLHLGRIGAFREYMAYKQQLLDTGAGKETFLGSDQAMSYFIFLNDETRERFGLRLDYDSRLSLTANTPLVHRHLHYHPHPHRHNASHPSFSLPLSEAFMSSTDPSAIRKRAKELLSASGGGRVVVEWPDAHYVSVPAVVHFPGQTWPKGWNDIGPPSFAQWTDERLQGTLYYDGVERRYADFCAK</sequence>
<dbReference type="Proteomes" id="UP000041254">
    <property type="component" value="Unassembled WGS sequence"/>
</dbReference>
<dbReference type="VEuPathDB" id="CryptoDB:Vbra_8747"/>
<protein>
    <submittedName>
        <fullName evidence="3">Uncharacterized protein</fullName>
    </submittedName>
</protein>
<dbReference type="STRING" id="1169540.A0A0G4F4E0"/>
<dbReference type="OrthoDB" id="2153640at2759"/>
<feature type="chain" id="PRO_5005188580" evidence="2">
    <location>
        <begin position="28"/>
        <end position="418"/>
    </location>
</feature>
<keyword evidence="4" id="KW-1185">Reference proteome</keyword>
<keyword evidence="2" id="KW-0732">Signal</keyword>
<evidence type="ECO:0000256" key="1">
    <source>
        <dbReference type="SAM" id="MobiDB-lite"/>
    </source>
</evidence>
<evidence type="ECO:0000313" key="4">
    <source>
        <dbReference type="Proteomes" id="UP000041254"/>
    </source>
</evidence>
<feature type="signal peptide" evidence="2">
    <location>
        <begin position="1"/>
        <end position="27"/>
    </location>
</feature>
<dbReference type="InParanoid" id="A0A0G4F4E0"/>
<gene>
    <name evidence="3" type="ORF">Vbra_8747</name>
</gene>
<evidence type="ECO:0000256" key="2">
    <source>
        <dbReference type="SAM" id="SignalP"/>
    </source>
</evidence>
<dbReference type="CDD" id="cd22997">
    <property type="entry name" value="GT_LH"/>
    <property type="match status" value="1"/>
</dbReference>
<proteinExistence type="predicted"/>
<evidence type="ECO:0000313" key="3">
    <source>
        <dbReference type="EMBL" id="CEM06743.1"/>
    </source>
</evidence>
<dbReference type="EMBL" id="CDMY01000370">
    <property type="protein sequence ID" value="CEM06743.1"/>
    <property type="molecule type" value="Genomic_DNA"/>
</dbReference>
<dbReference type="AlphaFoldDB" id="A0A0G4F4E0"/>
<reference evidence="3 4" key="1">
    <citation type="submission" date="2014-11" db="EMBL/GenBank/DDBJ databases">
        <authorList>
            <person name="Zhu J."/>
            <person name="Qi W."/>
            <person name="Song R."/>
        </authorList>
    </citation>
    <scope>NUCLEOTIDE SEQUENCE [LARGE SCALE GENOMIC DNA]</scope>
</reference>
<accession>A0A0G4F4E0</accession>